<evidence type="ECO:0000313" key="2">
    <source>
        <dbReference type="Proteomes" id="UP000805193"/>
    </source>
</evidence>
<sequence length="276" mass="30147">MTRAAPAVYFVRQQQLDVAQNLFRSQHPCTVLATAACQCLGALENPRLTKIDGVLAKDIPILVLPDEAQSGWWAVPLVCLGRRRPVFALPSGGCFRGASAPLAAPVGTPMPNSREAKPLRIKEPSTAPPQLRDVKAACIYVESNTTHRKLNEDTSKVPKTPGCHPGVAHRYLSRGRARPTPAHRPTLTTTSPPKIRETSKRSPQLLEGLQETRAFATHVFFLPVDPDSEASFAILPRQRCDERQLPSTKSGPLDDGPRVFERFLRGSAVGRVGDTQ</sequence>
<proteinExistence type="predicted"/>
<keyword evidence="2" id="KW-1185">Reference proteome</keyword>
<name>A0AC60PVJ0_IXOPE</name>
<evidence type="ECO:0000313" key="1">
    <source>
        <dbReference type="EMBL" id="KAG0425253.1"/>
    </source>
</evidence>
<organism evidence="1 2">
    <name type="scientific">Ixodes persulcatus</name>
    <name type="common">Taiga tick</name>
    <dbReference type="NCBI Taxonomy" id="34615"/>
    <lineage>
        <taxon>Eukaryota</taxon>
        <taxon>Metazoa</taxon>
        <taxon>Ecdysozoa</taxon>
        <taxon>Arthropoda</taxon>
        <taxon>Chelicerata</taxon>
        <taxon>Arachnida</taxon>
        <taxon>Acari</taxon>
        <taxon>Parasitiformes</taxon>
        <taxon>Ixodida</taxon>
        <taxon>Ixodoidea</taxon>
        <taxon>Ixodidae</taxon>
        <taxon>Ixodinae</taxon>
        <taxon>Ixodes</taxon>
    </lineage>
</organism>
<dbReference type="EMBL" id="JABSTQ010009869">
    <property type="protein sequence ID" value="KAG0425253.1"/>
    <property type="molecule type" value="Genomic_DNA"/>
</dbReference>
<reference evidence="1 2" key="1">
    <citation type="journal article" date="2020" name="Cell">
        <title>Large-Scale Comparative Analyses of Tick Genomes Elucidate Their Genetic Diversity and Vector Capacities.</title>
        <authorList>
            <consortium name="Tick Genome and Microbiome Consortium (TIGMIC)"/>
            <person name="Jia N."/>
            <person name="Wang J."/>
            <person name="Shi W."/>
            <person name="Du L."/>
            <person name="Sun Y."/>
            <person name="Zhan W."/>
            <person name="Jiang J.F."/>
            <person name="Wang Q."/>
            <person name="Zhang B."/>
            <person name="Ji P."/>
            <person name="Bell-Sakyi L."/>
            <person name="Cui X.M."/>
            <person name="Yuan T.T."/>
            <person name="Jiang B.G."/>
            <person name="Yang W.F."/>
            <person name="Lam T.T."/>
            <person name="Chang Q.C."/>
            <person name="Ding S.J."/>
            <person name="Wang X.J."/>
            <person name="Zhu J.G."/>
            <person name="Ruan X.D."/>
            <person name="Zhao L."/>
            <person name="Wei J.T."/>
            <person name="Ye R.Z."/>
            <person name="Que T.C."/>
            <person name="Du C.H."/>
            <person name="Zhou Y.H."/>
            <person name="Cheng J.X."/>
            <person name="Dai P.F."/>
            <person name="Guo W.B."/>
            <person name="Han X.H."/>
            <person name="Huang E.J."/>
            <person name="Li L.F."/>
            <person name="Wei W."/>
            <person name="Gao Y.C."/>
            <person name="Liu J.Z."/>
            <person name="Shao H.Z."/>
            <person name="Wang X."/>
            <person name="Wang C.C."/>
            <person name="Yang T.C."/>
            <person name="Huo Q.B."/>
            <person name="Li W."/>
            <person name="Chen H.Y."/>
            <person name="Chen S.E."/>
            <person name="Zhou L.G."/>
            <person name="Ni X.B."/>
            <person name="Tian J.H."/>
            <person name="Sheng Y."/>
            <person name="Liu T."/>
            <person name="Pan Y.S."/>
            <person name="Xia L.Y."/>
            <person name="Li J."/>
            <person name="Zhao F."/>
            <person name="Cao W.C."/>
        </authorList>
    </citation>
    <scope>NUCLEOTIDE SEQUENCE [LARGE SCALE GENOMIC DNA]</scope>
    <source>
        <strain evidence="1">Iper-2018</strain>
    </source>
</reference>
<comment type="caution">
    <text evidence="1">The sequence shown here is derived from an EMBL/GenBank/DDBJ whole genome shotgun (WGS) entry which is preliminary data.</text>
</comment>
<accession>A0AC60PVJ0</accession>
<protein>
    <submittedName>
        <fullName evidence="1">Uncharacterized protein</fullName>
    </submittedName>
</protein>
<dbReference type="Proteomes" id="UP000805193">
    <property type="component" value="Unassembled WGS sequence"/>
</dbReference>
<gene>
    <name evidence="1" type="ORF">HPB47_027552</name>
</gene>